<dbReference type="RefSeq" id="WP_085802364.1">
    <property type="nucleotide sequence ID" value="NZ_FWXB01000027.1"/>
</dbReference>
<dbReference type="InterPro" id="IPR031571">
    <property type="entry name" value="RcpC_dom"/>
</dbReference>
<dbReference type="EMBL" id="FWXB01000027">
    <property type="protein sequence ID" value="SMC14469.1"/>
    <property type="molecule type" value="Genomic_DNA"/>
</dbReference>
<dbReference type="Proteomes" id="UP000193224">
    <property type="component" value="Unassembled WGS sequence"/>
</dbReference>
<dbReference type="InterPro" id="IPR013974">
    <property type="entry name" value="SAF"/>
</dbReference>
<name>A0A1X7BYW9_9RHOB</name>
<dbReference type="Pfam" id="PF16976">
    <property type="entry name" value="RcpC"/>
    <property type="match status" value="1"/>
</dbReference>
<evidence type="ECO:0000313" key="2">
    <source>
        <dbReference type="EMBL" id="SMC14469.1"/>
    </source>
</evidence>
<protein>
    <submittedName>
        <fullName evidence="2">SAF domain protein</fullName>
    </submittedName>
</protein>
<evidence type="ECO:0000313" key="3">
    <source>
        <dbReference type="Proteomes" id="UP000193224"/>
    </source>
</evidence>
<reference evidence="2 3" key="1">
    <citation type="submission" date="2017-03" db="EMBL/GenBank/DDBJ databases">
        <authorList>
            <person name="Afonso C.L."/>
            <person name="Miller P.J."/>
            <person name="Scott M.A."/>
            <person name="Spackman E."/>
            <person name="Goraichik I."/>
            <person name="Dimitrov K.M."/>
            <person name="Suarez D.L."/>
            <person name="Swayne D.E."/>
        </authorList>
    </citation>
    <scope>NUCLEOTIDE SEQUENCE [LARGE SCALE GENOMIC DNA]</scope>
    <source>
        <strain evidence="2 3">CECT 7745</strain>
    </source>
</reference>
<feature type="domain" description="SAF" evidence="1">
    <location>
        <begin position="43"/>
        <end position="111"/>
    </location>
</feature>
<dbReference type="InterPro" id="IPR017592">
    <property type="entry name" value="Pilus_assmbl_Flp-typ_CpaB"/>
</dbReference>
<dbReference type="NCBIfam" id="TIGR03177">
    <property type="entry name" value="pilus_cpaB"/>
    <property type="match status" value="1"/>
</dbReference>
<gene>
    <name evidence="2" type="ORF">ROA7745_04336</name>
</gene>
<organism evidence="2 3">
    <name type="scientific">Roseovarius aestuarii</name>
    <dbReference type="NCBI Taxonomy" id="475083"/>
    <lineage>
        <taxon>Bacteria</taxon>
        <taxon>Pseudomonadati</taxon>
        <taxon>Pseudomonadota</taxon>
        <taxon>Alphaproteobacteria</taxon>
        <taxon>Rhodobacterales</taxon>
        <taxon>Roseobacteraceae</taxon>
        <taxon>Roseovarius</taxon>
    </lineage>
</organism>
<dbReference type="OrthoDB" id="163768at2"/>
<proteinExistence type="predicted"/>
<dbReference type="AlphaFoldDB" id="A0A1X7BYW9"/>
<evidence type="ECO:0000259" key="1">
    <source>
        <dbReference type="SMART" id="SM00858"/>
    </source>
</evidence>
<sequence length="267" mass="28524">MRLSSLFTFVAGLAVAGGSAYMAREFLESKYAHAAPSQEEVLVDVIVAGRDIALGQTIESHLLTTVAWPVKAAPSGSVTDFNELIPQAGQPPRRARRAISQGEPILISKISDFGEKVTIVQSLSHNHRAMAIKVNAVTAVGGFVTPGDHVDVLLTQGRDESLRTVTILQNTRVIGVDQDADENSDAPEVARTVTVEVLPEDGQKLALAQKAGTLSLALRTVDASNDEPLEAVKLSDVMRELSPVPDQAPSTTIKVRRGVEVTFTEIN</sequence>
<keyword evidence="3" id="KW-1185">Reference proteome</keyword>
<dbReference type="CDD" id="cd11614">
    <property type="entry name" value="SAF_CpaB_FlgA_like"/>
    <property type="match status" value="1"/>
</dbReference>
<accession>A0A1X7BYW9</accession>
<dbReference type="SMART" id="SM00858">
    <property type="entry name" value="SAF"/>
    <property type="match status" value="1"/>
</dbReference>
<dbReference type="Pfam" id="PF08666">
    <property type="entry name" value="SAF"/>
    <property type="match status" value="1"/>
</dbReference>